<dbReference type="PANTHER" id="PTHR42865">
    <property type="entry name" value="PROTON/GLUTAMATE-ASPARTATE SYMPORTER"/>
    <property type="match status" value="1"/>
</dbReference>
<keyword evidence="7 8" id="KW-0472">Membrane</keyword>
<feature type="transmembrane region" description="Helical" evidence="8">
    <location>
        <begin position="51"/>
        <end position="75"/>
    </location>
</feature>
<comment type="subcellular location">
    <subcellularLocation>
        <location evidence="1">Cell membrane</location>
        <topology evidence="1">Multi-pass membrane protein</topology>
    </subcellularLocation>
</comment>
<dbReference type="Pfam" id="PF00375">
    <property type="entry name" value="SDF"/>
    <property type="match status" value="1"/>
</dbReference>
<evidence type="ECO:0000256" key="8">
    <source>
        <dbReference type="SAM" id="Phobius"/>
    </source>
</evidence>
<dbReference type="SUPFAM" id="SSF118215">
    <property type="entry name" value="Proton glutamate symport protein"/>
    <property type="match status" value="1"/>
</dbReference>
<gene>
    <name evidence="9" type="ORF">CIG1485E_0682</name>
</gene>
<dbReference type="GO" id="GO:0015293">
    <property type="term" value="F:symporter activity"/>
    <property type="evidence" value="ECO:0007669"/>
    <property type="project" value="UniProtKB-KW"/>
</dbReference>
<dbReference type="AlphaFoldDB" id="A0A076FAM8"/>
<feature type="transmembrane region" description="Helical" evidence="8">
    <location>
        <begin position="192"/>
        <end position="216"/>
    </location>
</feature>
<evidence type="ECO:0000313" key="10">
    <source>
        <dbReference type="Proteomes" id="UP000028486"/>
    </source>
</evidence>
<dbReference type="GO" id="GO:0006835">
    <property type="term" value="P:dicarboxylic acid transport"/>
    <property type="evidence" value="ECO:0007669"/>
    <property type="project" value="UniProtKB-ARBA"/>
</dbReference>
<feature type="transmembrane region" description="Helical" evidence="8">
    <location>
        <begin position="320"/>
        <end position="339"/>
    </location>
</feature>
<keyword evidence="5" id="KW-0769">Symport</keyword>
<dbReference type="Gene3D" id="1.10.3860.10">
    <property type="entry name" value="Sodium:dicarboxylate symporter"/>
    <property type="match status" value="1"/>
</dbReference>
<dbReference type="EMBL" id="CP009043">
    <property type="protein sequence ID" value="AII14537.1"/>
    <property type="molecule type" value="Genomic_DNA"/>
</dbReference>
<feature type="transmembrane region" description="Helical" evidence="8">
    <location>
        <begin position="87"/>
        <end position="109"/>
    </location>
</feature>
<dbReference type="InterPro" id="IPR001991">
    <property type="entry name" value="Na-dicarboxylate_symporter"/>
</dbReference>
<feature type="transmembrane region" description="Helical" evidence="8">
    <location>
        <begin position="9"/>
        <end position="31"/>
    </location>
</feature>
<evidence type="ECO:0000256" key="6">
    <source>
        <dbReference type="ARBA" id="ARBA00022989"/>
    </source>
</evidence>
<sequence length="429" mass="45676">MQKNKRTKLLLAILLGLVLGSVCGIIFAIFVPSHSPLYASALEIAKPFGLVFINLLKMIVVPVIIFTLISGVANISPSSLGRVGIKIIAFYLITSLFAIIIGLLLGNAFDIGTSITLESTNTSNIKALNPPSLIDTFMAIIPTNPFAAMVKGDVLPIIFFSILFGLGIAFTKDSTKQSVKDSANTVYSFFDGCAQVIFKVVGWVMLYAPIGVFFLIFQVFASNGVKAFGPLLEVSFVVYLGLGIQFLLVYLLIVWLNGLSPWLFLRRAFEPFLVAFITRSSGATLPISMNVAERKMGINKGIYSFTLPLGATINMDGTTIYLGVCAMFIANACGVELSFGAQAAMVVTAVLASIGTAGVPGAGAIMLIMVLESIGLDLANDNVKLAYAMILGIDAILDMGRTGVNVAGDMCGTCVVAKQEGQLDESKWK</sequence>
<protein>
    <submittedName>
        <fullName evidence="9">Na+/dicarboxylate symporter</fullName>
    </submittedName>
</protein>
<evidence type="ECO:0000256" key="5">
    <source>
        <dbReference type="ARBA" id="ARBA00022847"/>
    </source>
</evidence>
<dbReference type="InterPro" id="IPR036458">
    <property type="entry name" value="Na:dicarbo_symporter_sf"/>
</dbReference>
<evidence type="ECO:0000256" key="2">
    <source>
        <dbReference type="ARBA" id="ARBA00022448"/>
    </source>
</evidence>
<evidence type="ECO:0000256" key="3">
    <source>
        <dbReference type="ARBA" id="ARBA00022475"/>
    </source>
</evidence>
<evidence type="ECO:0000256" key="7">
    <source>
        <dbReference type="ARBA" id="ARBA00023136"/>
    </source>
</evidence>
<dbReference type="PANTHER" id="PTHR42865:SF7">
    <property type="entry name" value="PROTON_GLUTAMATE-ASPARTATE SYMPORTER"/>
    <property type="match status" value="1"/>
</dbReference>
<dbReference type="PATRIC" id="fig|1244531.5.peg.686"/>
<dbReference type="STRING" id="1244531.CIG2463D_0683"/>
<keyword evidence="4 8" id="KW-0812">Transmembrane</keyword>
<feature type="transmembrane region" description="Helical" evidence="8">
    <location>
        <begin position="236"/>
        <end position="257"/>
    </location>
</feature>
<keyword evidence="2" id="KW-0813">Transport</keyword>
<dbReference type="KEGG" id="caj:CIG1485E_0682"/>
<keyword evidence="6 8" id="KW-1133">Transmembrane helix</keyword>
<proteinExistence type="predicted"/>
<dbReference type="eggNOG" id="COG1301">
    <property type="taxonomic scope" value="Bacteria"/>
</dbReference>
<keyword evidence="3" id="KW-1003">Cell membrane</keyword>
<feature type="transmembrane region" description="Helical" evidence="8">
    <location>
        <begin position="154"/>
        <end position="171"/>
    </location>
</feature>
<evidence type="ECO:0000256" key="4">
    <source>
        <dbReference type="ARBA" id="ARBA00022692"/>
    </source>
</evidence>
<dbReference type="PRINTS" id="PR00173">
    <property type="entry name" value="EDTRNSPORT"/>
</dbReference>
<keyword evidence="10" id="KW-1185">Reference proteome</keyword>
<reference evidence="10" key="1">
    <citation type="journal article" date="2014" name="Genome Announc.">
        <title>Complete Genome Sequence of Campylobacter iguaniorum Strain 1485ET, Isolated from a Bearded Dragon (Pogona vitticeps).</title>
        <authorList>
            <person name="Gilbert M.J."/>
            <person name="Miller W.G."/>
            <person name="Yee E."/>
            <person name="Kik M."/>
            <person name="Wagenaar J.A."/>
            <person name="Duim B."/>
        </authorList>
    </citation>
    <scope>NUCLEOTIDE SEQUENCE [LARGE SCALE GENOMIC DNA]</scope>
    <source>
        <strain evidence="10">1485E</strain>
    </source>
</reference>
<evidence type="ECO:0000256" key="1">
    <source>
        <dbReference type="ARBA" id="ARBA00004651"/>
    </source>
</evidence>
<evidence type="ECO:0000313" key="9">
    <source>
        <dbReference type="EMBL" id="AII14537.1"/>
    </source>
</evidence>
<dbReference type="OrthoDB" id="9766690at2"/>
<name>A0A076FAM8_9BACT</name>
<dbReference type="GO" id="GO:0005886">
    <property type="term" value="C:plasma membrane"/>
    <property type="evidence" value="ECO:0007669"/>
    <property type="project" value="UniProtKB-SubCell"/>
</dbReference>
<accession>A0A076FAM8</accession>
<dbReference type="Proteomes" id="UP000028486">
    <property type="component" value="Chromosome"/>
</dbReference>
<organism evidence="9 10">
    <name type="scientific">Campylobacter iguaniorum</name>
    <dbReference type="NCBI Taxonomy" id="1244531"/>
    <lineage>
        <taxon>Bacteria</taxon>
        <taxon>Pseudomonadati</taxon>
        <taxon>Campylobacterota</taxon>
        <taxon>Epsilonproteobacteria</taxon>
        <taxon>Campylobacterales</taxon>
        <taxon>Campylobacteraceae</taxon>
        <taxon>Campylobacter</taxon>
    </lineage>
</organism>
<dbReference type="HOGENOM" id="CLU_019375_7_1_7"/>
<feature type="transmembrane region" description="Helical" evidence="8">
    <location>
        <begin position="345"/>
        <end position="371"/>
    </location>
</feature>
<dbReference type="FunFam" id="1.10.3860.10:FF:000001">
    <property type="entry name" value="C4-dicarboxylate transport protein"/>
    <property type="match status" value="1"/>
</dbReference>
<dbReference type="RefSeq" id="WP_038453727.1">
    <property type="nucleotide sequence ID" value="NZ_CP009043.1"/>
</dbReference>